<dbReference type="EMBL" id="JAWWMZ010000010">
    <property type="protein sequence ID" value="MDX4956228.1"/>
    <property type="molecule type" value="Genomic_DNA"/>
</dbReference>
<evidence type="ECO:0000313" key="1">
    <source>
        <dbReference type="EMBL" id="MDX4956228.1"/>
    </source>
</evidence>
<proteinExistence type="predicted"/>
<dbReference type="AlphaFoldDB" id="A0AAJ2R321"/>
<dbReference type="Proteomes" id="UP001287445">
    <property type="component" value="Unassembled WGS sequence"/>
</dbReference>
<evidence type="ECO:0000313" key="2">
    <source>
        <dbReference type="Proteomes" id="UP001287445"/>
    </source>
</evidence>
<comment type="caution">
    <text evidence="1">The sequence shown here is derived from an EMBL/GenBank/DDBJ whole genome shotgun (WGS) entry which is preliminary data.</text>
</comment>
<name>A0AAJ2R321_DELAC</name>
<accession>A0AAJ2R321</accession>
<gene>
    <name evidence="1" type="ORF">SGN30_22670</name>
</gene>
<organism evidence="1 2">
    <name type="scientific">Delftia acidovorans</name>
    <name type="common">Pseudomonas acidovorans</name>
    <name type="synonym">Comamonas acidovorans</name>
    <dbReference type="NCBI Taxonomy" id="80866"/>
    <lineage>
        <taxon>Bacteria</taxon>
        <taxon>Pseudomonadati</taxon>
        <taxon>Pseudomonadota</taxon>
        <taxon>Betaproteobacteria</taxon>
        <taxon>Burkholderiales</taxon>
        <taxon>Comamonadaceae</taxon>
        <taxon>Delftia</taxon>
    </lineage>
</organism>
<dbReference type="RefSeq" id="WP_319075639.1">
    <property type="nucleotide sequence ID" value="NZ_JAWWMZ010000010.1"/>
</dbReference>
<protein>
    <submittedName>
        <fullName evidence="1">Uncharacterized protein</fullName>
    </submittedName>
</protein>
<reference evidence="1" key="1">
    <citation type="submission" date="2023-11" db="EMBL/GenBank/DDBJ databases">
        <title>Identification and selenium tolerance of Delftia acidovorans R3-25.</title>
        <authorList>
            <person name="Zhang S."/>
            <person name="Liu Y."/>
            <person name="Guo Y."/>
        </authorList>
    </citation>
    <scope>NUCLEOTIDE SEQUENCE</scope>
    <source>
        <strain evidence="1">R3-25</strain>
    </source>
</reference>
<sequence>MITLSDGINTLNLNPDLRWSDEDNWHPVQQSVQRTITGALDIQAAAMDKGRPITLEPEDDSSAWMSSDIVVQLRNWAAVPGQQLILTLRNETRNVIFRHQDGGLEARPVVHYRDRTPTDWYLCVVRLMEI</sequence>